<dbReference type="InterPro" id="IPR058625">
    <property type="entry name" value="MdtA-like_BSH"/>
</dbReference>
<name>A0A3M9N4K6_9BACT</name>
<dbReference type="Gene3D" id="2.40.50.100">
    <property type="match status" value="1"/>
</dbReference>
<dbReference type="AlphaFoldDB" id="A0A3M9N4K6"/>
<feature type="coiled-coil region" evidence="5">
    <location>
        <begin position="129"/>
        <end position="187"/>
    </location>
</feature>
<evidence type="ECO:0000313" key="11">
    <source>
        <dbReference type="Proteomes" id="UP000271010"/>
    </source>
</evidence>
<keyword evidence="11" id="KW-1185">Reference proteome</keyword>
<evidence type="ECO:0000259" key="8">
    <source>
        <dbReference type="Pfam" id="PF25917"/>
    </source>
</evidence>
<dbReference type="RefSeq" id="WP_123132074.1">
    <property type="nucleotide sequence ID" value="NZ_RJJE01000003.1"/>
</dbReference>
<feature type="domain" description="Multidrug resistance protein MdtA-like alpha-helical hairpin" evidence="7">
    <location>
        <begin position="133"/>
        <end position="226"/>
    </location>
</feature>
<dbReference type="Pfam" id="PF25954">
    <property type="entry name" value="Beta-barrel_RND_2"/>
    <property type="match status" value="1"/>
</dbReference>
<dbReference type="Pfam" id="PF25917">
    <property type="entry name" value="BSH_RND"/>
    <property type="match status" value="1"/>
</dbReference>
<dbReference type="PANTHER" id="PTHR30386">
    <property type="entry name" value="MEMBRANE FUSION SUBUNIT OF EMRAB-TOLC MULTIDRUG EFFLUX PUMP"/>
    <property type="match status" value="1"/>
</dbReference>
<gene>
    <name evidence="10" type="ORF">EFA69_05360</name>
</gene>
<feature type="domain" description="CusB-like beta-barrel" evidence="9">
    <location>
        <begin position="261"/>
        <end position="301"/>
    </location>
</feature>
<feature type="domain" description="Multidrug resistance protein MdtA-like barrel-sandwich hybrid" evidence="8">
    <location>
        <begin position="64"/>
        <end position="257"/>
    </location>
</feature>
<evidence type="ECO:0000256" key="1">
    <source>
        <dbReference type="ARBA" id="ARBA00004167"/>
    </source>
</evidence>
<keyword evidence="3 6" id="KW-1133">Transmembrane helix</keyword>
<accession>A0A3M9N4K6</accession>
<dbReference type="Pfam" id="PF25876">
    <property type="entry name" value="HH_MFP_RND"/>
    <property type="match status" value="1"/>
</dbReference>
<dbReference type="GO" id="GO:0016020">
    <property type="term" value="C:membrane"/>
    <property type="evidence" value="ECO:0007669"/>
    <property type="project" value="UniProtKB-SubCell"/>
</dbReference>
<evidence type="ECO:0000256" key="2">
    <source>
        <dbReference type="ARBA" id="ARBA00022692"/>
    </source>
</evidence>
<dbReference type="Gene3D" id="1.10.287.470">
    <property type="entry name" value="Helix hairpin bin"/>
    <property type="match status" value="2"/>
</dbReference>
<sequence>MSQQKEQTEAQAQPKKRKVGPMVLNTLLLLAVAGGLLWVASLFFDFSHHEVTNDAQVEQFITPINARVGGYIDQIRFTEHQPVKKGDTLVVINDNEIRIQLAQAEAAYLDAVANRNVTSSSVNTVSNNVGVSEANIAEAKARLENLEVNYRRYESLLQDEAVTRQQYEQVKTEYDAARARYRGLLKQKQTTQLSTQEVKSRLAVNDANIKRAAAALDMAKLNLKYTVITAPYDGVVGRRTIQEGQLIQPGQALVSIVRAGQIWVVANYKETQTGHLSIGQKVEVEVDAIKGKVFTGQITAISEATGAKYSAVPTDNSTGNFVKIQQRIPVRIDFTSANSPTDLDKLRAGMNVEVKALL</sequence>
<evidence type="ECO:0000256" key="5">
    <source>
        <dbReference type="SAM" id="Coils"/>
    </source>
</evidence>
<comment type="subcellular location">
    <subcellularLocation>
        <location evidence="1">Membrane</location>
        <topology evidence="1">Single-pass membrane protein</topology>
    </subcellularLocation>
</comment>
<comment type="caution">
    <text evidence="10">The sequence shown here is derived from an EMBL/GenBank/DDBJ whole genome shotgun (WGS) entry which is preliminary data.</text>
</comment>
<dbReference type="InterPro" id="IPR058624">
    <property type="entry name" value="MdtA-like_HH"/>
</dbReference>
<evidence type="ECO:0000259" key="9">
    <source>
        <dbReference type="Pfam" id="PF25954"/>
    </source>
</evidence>
<keyword evidence="2 6" id="KW-0812">Transmembrane</keyword>
<dbReference type="Proteomes" id="UP000271010">
    <property type="component" value="Unassembled WGS sequence"/>
</dbReference>
<keyword evidence="5" id="KW-0175">Coiled coil</keyword>
<dbReference type="InterPro" id="IPR058792">
    <property type="entry name" value="Beta-barrel_RND_2"/>
</dbReference>
<reference evidence="10 11" key="1">
    <citation type="submission" date="2018-11" db="EMBL/GenBank/DDBJ databases">
        <title>Rufibacter latericius sp. nov., isolated from water in Baiyang Lake.</title>
        <authorList>
            <person name="Yang Y."/>
        </authorList>
    </citation>
    <scope>NUCLEOTIDE SEQUENCE [LARGE SCALE GENOMIC DNA]</scope>
    <source>
        <strain evidence="10 11">MCC P1</strain>
    </source>
</reference>
<dbReference type="InterPro" id="IPR050739">
    <property type="entry name" value="MFP"/>
</dbReference>
<dbReference type="SUPFAM" id="SSF111369">
    <property type="entry name" value="HlyD-like secretion proteins"/>
    <property type="match status" value="3"/>
</dbReference>
<evidence type="ECO:0000256" key="6">
    <source>
        <dbReference type="SAM" id="Phobius"/>
    </source>
</evidence>
<dbReference type="Gene3D" id="2.40.30.170">
    <property type="match status" value="1"/>
</dbReference>
<dbReference type="EMBL" id="RJJE01000003">
    <property type="protein sequence ID" value="RNI31938.1"/>
    <property type="molecule type" value="Genomic_DNA"/>
</dbReference>
<organism evidence="10 11">
    <name type="scientific">Rufibacter immobilis</name>
    <dbReference type="NCBI Taxonomy" id="1348778"/>
    <lineage>
        <taxon>Bacteria</taxon>
        <taxon>Pseudomonadati</taxon>
        <taxon>Bacteroidota</taxon>
        <taxon>Cytophagia</taxon>
        <taxon>Cytophagales</taxon>
        <taxon>Hymenobacteraceae</taxon>
        <taxon>Rufibacter</taxon>
    </lineage>
</organism>
<keyword evidence="4 6" id="KW-0472">Membrane</keyword>
<proteinExistence type="predicted"/>
<dbReference type="PANTHER" id="PTHR30386:SF26">
    <property type="entry name" value="TRANSPORT PROTEIN COMB"/>
    <property type="match status" value="1"/>
</dbReference>
<dbReference type="OrthoDB" id="9811754at2"/>
<feature type="transmembrane region" description="Helical" evidence="6">
    <location>
        <begin position="21"/>
        <end position="44"/>
    </location>
</feature>
<evidence type="ECO:0000313" key="10">
    <source>
        <dbReference type="EMBL" id="RNI31938.1"/>
    </source>
</evidence>
<protein>
    <submittedName>
        <fullName evidence="10">HlyD family secretion protein</fullName>
    </submittedName>
</protein>
<evidence type="ECO:0000259" key="7">
    <source>
        <dbReference type="Pfam" id="PF25876"/>
    </source>
</evidence>
<evidence type="ECO:0000256" key="4">
    <source>
        <dbReference type="ARBA" id="ARBA00023136"/>
    </source>
</evidence>
<evidence type="ECO:0000256" key="3">
    <source>
        <dbReference type="ARBA" id="ARBA00022989"/>
    </source>
</evidence>